<dbReference type="HOGENOM" id="CLU_144125_1_0_6"/>
<dbReference type="Gene3D" id="3.30.2020.40">
    <property type="entry name" value="Uncharacterised protein PF10387, DUF2442"/>
    <property type="match status" value="1"/>
</dbReference>
<feature type="region of interest" description="Disordered" evidence="1">
    <location>
        <begin position="105"/>
        <end position="135"/>
    </location>
</feature>
<evidence type="ECO:0000313" key="3">
    <source>
        <dbReference type="Proteomes" id="UP000019442"/>
    </source>
</evidence>
<evidence type="ECO:0000256" key="1">
    <source>
        <dbReference type="SAM" id="MobiDB-lite"/>
    </source>
</evidence>
<dbReference type="Proteomes" id="UP000019442">
    <property type="component" value="Chromosome"/>
</dbReference>
<dbReference type="EMBL" id="CP007268">
    <property type="protein sequence ID" value="AHK79759.1"/>
    <property type="molecule type" value="Genomic_DNA"/>
</dbReference>
<dbReference type="InterPro" id="IPR018841">
    <property type="entry name" value="DUF2442"/>
</dbReference>
<keyword evidence="3" id="KW-1185">Reference proteome</keyword>
<dbReference type="KEGG" id="hhc:M911_11975"/>
<dbReference type="AlphaFoldDB" id="W8KJ05"/>
<dbReference type="OrthoDB" id="9807561at2"/>
<name>W8KJ05_9GAMM</name>
<dbReference type="Pfam" id="PF10387">
    <property type="entry name" value="DUF2442"/>
    <property type="match status" value="1"/>
</dbReference>
<evidence type="ECO:0008006" key="4">
    <source>
        <dbReference type="Google" id="ProtNLM"/>
    </source>
</evidence>
<evidence type="ECO:0000313" key="2">
    <source>
        <dbReference type="EMBL" id="AHK79759.1"/>
    </source>
</evidence>
<accession>W8KJ05</accession>
<gene>
    <name evidence="2" type="ORF">M911_11975</name>
</gene>
<sequence>MVMTDQDIEQANGRMTALRQTGHAVMARYDEQRDRVIVSLQTGVEITFPPHLAEGLSGATAEALSEIEITPSGLGLHWPRLDADVYVPSILQGVFGSRRWMAQQLGAQGGKARTDRKASTSRENGKLGGRPRKHA</sequence>
<protein>
    <recommendedName>
        <fullName evidence="4">DUF2442 domain-containing protein</fullName>
    </recommendedName>
</protein>
<proteinExistence type="predicted"/>
<reference evidence="2 3" key="1">
    <citation type="journal article" date="2014" name="J Genomics">
        <title>Draft Genome Sequence of the Extremely Halophilic Phototrophic Purple Sulfur Bacterium Halorhodospira halochloris.</title>
        <authorList>
            <person name="Singh K.S."/>
            <person name="Kirksey J."/>
            <person name="Hoff W.D."/>
            <person name="Deole R."/>
        </authorList>
    </citation>
    <scope>NUCLEOTIDE SEQUENCE [LARGE SCALE GENOMIC DNA]</scope>
    <source>
        <strain evidence="2 3">A</strain>
    </source>
</reference>
<organism evidence="2 3">
    <name type="scientific">Ectothiorhodospira haloalkaliphila</name>
    <dbReference type="NCBI Taxonomy" id="421628"/>
    <lineage>
        <taxon>Bacteria</taxon>
        <taxon>Pseudomonadati</taxon>
        <taxon>Pseudomonadota</taxon>
        <taxon>Gammaproteobacteria</taxon>
        <taxon>Chromatiales</taxon>
        <taxon>Ectothiorhodospiraceae</taxon>
        <taxon>Ectothiorhodospira</taxon>
    </lineage>
</organism>
<dbReference type="RefSeq" id="WP_025282242.1">
    <property type="nucleotide sequence ID" value="NZ_CP007268.1"/>
</dbReference>
<reference evidence="3" key="2">
    <citation type="submission" date="2014-02" db="EMBL/GenBank/DDBJ databases">
        <title>Draft Genome Sequence of extremely halophilic bacteria Halorhodospira halochloris.</title>
        <authorList>
            <person name="Singh K.S."/>
        </authorList>
    </citation>
    <scope>NUCLEOTIDE SEQUENCE [LARGE SCALE GENOMIC DNA]</scope>
    <source>
        <strain evidence="3">A</strain>
    </source>
</reference>
<feature type="compositionally biased region" description="Basic and acidic residues" evidence="1">
    <location>
        <begin position="112"/>
        <end position="125"/>
    </location>
</feature>